<dbReference type="InterPro" id="IPR038704">
    <property type="entry name" value="YEAST_sf"/>
</dbReference>
<proteinExistence type="inferred from homology"/>
<protein>
    <recommendedName>
        <fullName evidence="7">Protein AF-9 homolog</fullName>
    </recommendedName>
</protein>
<keyword evidence="7" id="KW-0010">Activator</keyword>
<comment type="function">
    <text evidence="7">Component of the SWR1 complex which mediates the ATP-dependent exchange of histone H2A for an H2A variant leading to transcriptional regulation of selected genes by chromatin remodeling. Component of the NuA4 histone acetyltransferase complex which is involved in transcriptional activation of selected genes principally by acetylation of nucleosomal histones H4 and H2A. The NuA4 complex is also involved in DNA repair. Yaf9 may also be required for viability in conditions in which the structural integrity of the spindle is compromised.</text>
</comment>
<dbReference type="GO" id="GO:0000812">
    <property type="term" value="C:Swr1 complex"/>
    <property type="evidence" value="ECO:0007669"/>
    <property type="project" value="UniProtKB-UniRule"/>
</dbReference>
<keyword evidence="4 6" id="KW-0539">Nucleus</keyword>
<dbReference type="PROSITE" id="PS50089">
    <property type="entry name" value="ZF_RING_2"/>
    <property type="match status" value="1"/>
</dbReference>
<feature type="region of interest" description="Disordered" evidence="8">
    <location>
        <begin position="241"/>
        <end position="307"/>
    </location>
</feature>
<dbReference type="SUPFAM" id="SSF57850">
    <property type="entry name" value="RING/U-box"/>
    <property type="match status" value="1"/>
</dbReference>
<dbReference type="Gene3D" id="2.60.40.1970">
    <property type="entry name" value="YEATS domain"/>
    <property type="match status" value="1"/>
</dbReference>
<dbReference type="PANTHER" id="PTHR23195">
    <property type="entry name" value="YEATS DOMAIN"/>
    <property type="match status" value="1"/>
</dbReference>
<comment type="subcellular location">
    <subcellularLocation>
        <location evidence="7">Nucleus</location>
    </subcellularLocation>
    <subcellularLocation>
        <location evidence="7">Cytoplasm</location>
    </subcellularLocation>
</comment>
<dbReference type="Gene3D" id="3.30.40.10">
    <property type="entry name" value="Zinc/RING finger domain, C3HC4 (zinc finger)"/>
    <property type="match status" value="1"/>
</dbReference>
<evidence type="ECO:0000256" key="2">
    <source>
        <dbReference type="ARBA" id="ARBA00022771"/>
    </source>
</evidence>
<keyword evidence="7" id="KW-0227">DNA damage</keyword>
<dbReference type="GO" id="GO:0006355">
    <property type="term" value="P:regulation of DNA-templated transcription"/>
    <property type="evidence" value="ECO:0007669"/>
    <property type="project" value="InterPro"/>
</dbReference>
<keyword evidence="3" id="KW-0862">Zinc</keyword>
<dbReference type="SMART" id="SM00184">
    <property type="entry name" value="RING"/>
    <property type="match status" value="1"/>
</dbReference>
<feature type="domain" description="YEATS" evidence="10">
    <location>
        <begin position="115"/>
        <end position="297"/>
    </location>
</feature>
<gene>
    <name evidence="7" type="primary">YAF9</name>
    <name evidence="11" type="ORF">FB567DRAFT_445364</name>
</gene>
<keyword evidence="7" id="KW-0804">Transcription</keyword>
<dbReference type="GO" id="GO:0006281">
    <property type="term" value="P:DNA repair"/>
    <property type="evidence" value="ECO:0007669"/>
    <property type="project" value="UniProtKB-UniRule"/>
</dbReference>
<organism evidence="11 12">
    <name type="scientific">Paraphoma chrysanthemicola</name>
    <dbReference type="NCBI Taxonomy" id="798071"/>
    <lineage>
        <taxon>Eukaryota</taxon>
        <taxon>Fungi</taxon>
        <taxon>Dikarya</taxon>
        <taxon>Ascomycota</taxon>
        <taxon>Pezizomycotina</taxon>
        <taxon>Dothideomycetes</taxon>
        <taxon>Pleosporomycetidae</taxon>
        <taxon>Pleosporales</taxon>
        <taxon>Pleosporineae</taxon>
        <taxon>Phaeosphaeriaceae</taxon>
        <taxon>Paraphoma</taxon>
    </lineage>
</organism>
<evidence type="ECO:0000256" key="4">
    <source>
        <dbReference type="ARBA" id="ARBA00023242"/>
    </source>
</evidence>
<dbReference type="InterPro" id="IPR017907">
    <property type="entry name" value="Znf_RING_CS"/>
</dbReference>
<keyword evidence="1" id="KW-0479">Metal-binding</keyword>
<keyword evidence="7" id="KW-0156">Chromatin regulator</keyword>
<dbReference type="InterPro" id="IPR005033">
    <property type="entry name" value="YEATS"/>
</dbReference>
<evidence type="ECO:0000259" key="9">
    <source>
        <dbReference type="PROSITE" id="PS50089"/>
    </source>
</evidence>
<evidence type="ECO:0000313" key="11">
    <source>
        <dbReference type="EMBL" id="KAH7084249.1"/>
    </source>
</evidence>
<evidence type="ECO:0000313" key="12">
    <source>
        <dbReference type="Proteomes" id="UP000813461"/>
    </source>
</evidence>
<dbReference type="InterPro" id="IPR055129">
    <property type="entry name" value="YEATS_dom"/>
</dbReference>
<evidence type="ECO:0000256" key="5">
    <source>
        <dbReference type="PROSITE-ProRule" id="PRU00175"/>
    </source>
</evidence>
<evidence type="ECO:0000256" key="7">
    <source>
        <dbReference type="RuleBase" id="RU367117"/>
    </source>
</evidence>
<feature type="domain" description="RING-type" evidence="9">
    <location>
        <begin position="17"/>
        <end position="83"/>
    </location>
</feature>
<keyword evidence="2 5" id="KW-0863">Zinc-finger</keyword>
<name>A0A8K0R4K3_9PLEO</name>
<comment type="similarity">
    <text evidence="7">Belongs to the YAF9 family.</text>
</comment>
<dbReference type="EMBL" id="JAGMVJ010000012">
    <property type="protein sequence ID" value="KAH7084249.1"/>
    <property type="molecule type" value="Genomic_DNA"/>
</dbReference>
<dbReference type="Pfam" id="PF03366">
    <property type="entry name" value="YEATS"/>
    <property type="match status" value="1"/>
</dbReference>
<dbReference type="GO" id="GO:0006325">
    <property type="term" value="P:chromatin organization"/>
    <property type="evidence" value="ECO:0007669"/>
    <property type="project" value="UniProtKB-KW"/>
</dbReference>
<feature type="compositionally biased region" description="Acidic residues" evidence="8">
    <location>
        <begin position="269"/>
        <end position="300"/>
    </location>
</feature>
<dbReference type="Proteomes" id="UP000813461">
    <property type="component" value="Unassembled WGS sequence"/>
</dbReference>
<dbReference type="InterPro" id="IPR027370">
    <property type="entry name" value="Znf-RING_euk"/>
</dbReference>
<accession>A0A8K0R4K3</accession>
<dbReference type="GO" id="GO:0008270">
    <property type="term" value="F:zinc ion binding"/>
    <property type="evidence" value="ECO:0007669"/>
    <property type="project" value="UniProtKB-KW"/>
</dbReference>
<keyword evidence="7" id="KW-0963">Cytoplasm</keyword>
<comment type="caution">
    <text evidence="11">The sequence shown here is derived from an EMBL/GenBank/DDBJ whole genome shotgun (WGS) entry which is preliminary data.</text>
</comment>
<dbReference type="AlphaFoldDB" id="A0A8K0R4K3"/>
<evidence type="ECO:0000256" key="1">
    <source>
        <dbReference type="ARBA" id="ARBA00022723"/>
    </source>
</evidence>
<keyword evidence="7" id="KW-0175">Coiled coil</keyword>
<dbReference type="GO" id="GO:0005737">
    <property type="term" value="C:cytoplasm"/>
    <property type="evidence" value="ECO:0007669"/>
    <property type="project" value="UniProtKB-SubCell"/>
</dbReference>
<dbReference type="PROSITE" id="PS51037">
    <property type="entry name" value="YEATS"/>
    <property type="match status" value="1"/>
</dbReference>
<dbReference type="InterPro" id="IPR013083">
    <property type="entry name" value="Znf_RING/FYVE/PHD"/>
</dbReference>
<comment type="domain">
    <text evidence="7">The coiled-coil domain is required for assembly into the NuA4 complex.</text>
</comment>
<evidence type="ECO:0000256" key="3">
    <source>
        <dbReference type="ARBA" id="ARBA00022833"/>
    </source>
</evidence>
<sequence>MAEAEAPVEEVAHDDLCPICQLLLFTPVRTQCNHLLCASCMAQWADVSSTNQIEHSSLDVNLTDFDPNYDPTYDLEANCPMCRTHTTASPDGALAKRLETKYPTTYAERRVEEEVERGARPGQDGVEGVMMLVGNKHRLVRGADDDNQHDWTFFVRISRPELVEEVRINLHPTFRPPRLVLRHAPYEVRRLGWGWFTIEAEIILKEPYKWIVENGRATQRGLELTWLLDFEGRGRQGRVKGRVKKIDGDVPATGRATRVSPVRWPHMDDNDDDDDEEDDDYTENDEHESTSDMEEEDVSEYVDTPQR</sequence>
<keyword evidence="7" id="KW-0234">DNA repair</keyword>
<dbReference type="Pfam" id="PF13445">
    <property type="entry name" value="zf-RING_UBOX"/>
    <property type="match status" value="1"/>
</dbReference>
<comment type="subunit">
    <text evidence="7">Component of the SWR1 chromatin-remodeling complex and of the NuA4 histone acetyltransferase complex.</text>
</comment>
<dbReference type="PROSITE" id="PS00518">
    <property type="entry name" value="ZF_RING_1"/>
    <property type="match status" value="1"/>
</dbReference>
<dbReference type="InterPro" id="IPR001841">
    <property type="entry name" value="Znf_RING"/>
</dbReference>
<keyword evidence="7" id="KW-0805">Transcription regulation</keyword>
<reference evidence="11" key="1">
    <citation type="journal article" date="2021" name="Nat. Commun.">
        <title>Genetic determinants of endophytism in the Arabidopsis root mycobiome.</title>
        <authorList>
            <person name="Mesny F."/>
            <person name="Miyauchi S."/>
            <person name="Thiergart T."/>
            <person name="Pickel B."/>
            <person name="Atanasova L."/>
            <person name="Karlsson M."/>
            <person name="Huettel B."/>
            <person name="Barry K.W."/>
            <person name="Haridas S."/>
            <person name="Chen C."/>
            <person name="Bauer D."/>
            <person name="Andreopoulos W."/>
            <person name="Pangilinan J."/>
            <person name="LaButti K."/>
            <person name="Riley R."/>
            <person name="Lipzen A."/>
            <person name="Clum A."/>
            <person name="Drula E."/>
            <person name="Henrissat B."/>
            <person name="Kohler A."/>
            <person name="Grigoriev I.V."/>
            <person name="Martin F.M."/>
            <person name="Hacquard S."/>
        </authorList>
    </citation>
    <scope>NUCLEOTIDE SEQUENCE</scope>
    <source>
        <strain evidence="11">MPI-SDFR-AT-0120</strain>
    </source>
</reference>
<evidence type="ECO:0000259" key="10">
    <source>
        <dbReference type="PROSITE" id="PS51037"/>
    </source>
</evidence>
<evidence type="ECO:0000256" key="8">
    <source>
        <dbReference type="SAM" id="MobiDB-lite"/>
    </source>
</evidence>
<dbReference type="OrthoDB" id="1630758at2759"/>
<keyword evidence="12" id="KW-1185">Reference proteome</keyword>
<evidence type="ECO:0000256" key="6">
    <source>
        <dbReference type="PROSITE-ProRule" id="PRU00376"/>
    </source>
</evidence>